<keyword evidence="3" id="KW-1185">Reference proteome</keyword>
<dbReference type="InterPro" id="IPR034432">
    <property type="entry name" value="Nup60"/>
</dbReference>
<sequence length="580" mass="62908">MSVRKRTFSMTESVAPYRKPVISSSRRSSSSGQNNISFFNKVKSFFQSDGSQPLQCNTENGNKNLYSVPGGFYNNTDAGQSVLKLSTDKGPGDQVLGALNLYSDNDNNNNDDDAYEDDANASNAKLAQFFREKGDAPLTEMEYEGVMSLIKRSKSVSSTPASKKSVLTRDVNEIKVLRSKSDNHSGTQLRAACFKPKYGDSVSLADASIRRSASSTTRRIFDYSRLPSPYRTTVYKYSAARVPRSQSSVKSRKISENQVKKPSKEVYTPKKLSHTASALISLLDGNDNSHTVETSAYAGLSNPYSSHVSHMQKSKKLTVQKTMESTGKPGAVEPTPAPVKSAALDELSNSKFSAPAPSAPPIVTTGLSGPTAPTQPMFAFKPTKPSSLRVEVTVEKSPEKEAKAPVPQSSTFNFSFSKPAAGSELAASETTPLSRTKPTVPPFNFQPVKPGSLLGHHQHPTTTSSIENNSDPNIFQGNSSDTNNSSQKAKVFYQNSTSKQGSKETIDNKFKVPYQPAVAFSFSSPGNCMVDTKNSIQNNSVSQPTSDRMEFDFGSLPVSGVDPKSVDEEKVEKLKSVFLF</sequence>
<dbReference type="AlphaFoldDB" id="G8JV79"/>
<protein>
    <recommendedName>
        <fullName evidence="4">Nucleoporin NUP60</fullName>
    </recommendedName>
</protein>
<dbReference type="Proteomes" id="UP000006790">
    <property type="component" value="Chromosome 6"/>
</dbReference>
<feature type="region of interest" description="Disordered" evidence="1">
    <location>
        <begin position="392"/>
        <end position="486"/>
    </location>
</feature>
<reference evidence="3" key="1">
    <citation type="journal article" date="2012" name="G3 (Bethesda)">
        <title>Pichia sorbitophila, an interspecies yeast hybrid reveals early steps of genome resolution following polyploidization.</title>
        <authorList>
            <person name="Leh Louis V."/>
            <person name="Despons L."/>
            <person name="Friedrich A."/>
            <person name="Martin T."/>
            <person name="Durrens P."/>
            <person name="Casaregola S."/>
            <person name="Neuveglise C."/>
            <person name="Fairhead C."/>
            <person name="Marck C."/>
            <person name="Cruz J.A."/>
            <person name="Straub M.L."/>
            <person name="Kugler V."/>
            <person name="Sacerdot C."/>
            <person name="Uzunov Z."/>
            <person name="Thierry A."/>
            <person name="Weiss S."/>
            <person name="Bleykasten C."/>
            <person name="De Montigny J."/>
            <person name="Jacques N."/>
            <person name="Jung P."/>
            <person name="Lemaire M."/>
            <person name="Mallet S."/>
            <person name="Morel G."/>
            <person name="Richard G.F."/>
            <person name="Sarkar A."/>
            <person name="Savel G."/>
            <person name="Schacherer J."/>
            <person name="Seret M.L."/>
            <person name="Talla E."/>
            <person name="Samson G."/>
            <person name="Jubin C."/>
            <person name="Poulain J."/>
            <person name="Vacherie B."/>
            <person name="Barbe V."/>
            <person name="Pelletier E."/>
            <person name="Sherman D.J."/>
            <person name="Westhof E."/>
            <person name="Weissenbach J."/>
            <person name="Baret P.V."/>
            <person name="Wincker P."/>
            <person name="Gaillardin C."/>
            <person name="Dujon B."/>
            <person name="Souciet J.L."/>
        </authorList>
    </citation>
    <scope>NUCLEOTIDE SEQUENCE [LARGE SCALE GENOMIC DNA]</scope>
    <source>
        <strain evidence="3">CBS 270.75 / DBVPG 7215 / KCTC 17166 / NRRL Y-17582</strain>
    </source>
</reference>
<dbReference type="KEGG" id="erc:Ecym_6173"/>
<evidence type="ECO:0000256" key="1">
    <source>
        <dbReference type="SAM" id="MobiDB-lite"/>
    </source>
</evidence>
<dbReference type="GO" id="GO:0044615">
    <property type="term" value="C:nuclear pore nuclear basket"/>
    <property type="evidence" value="ECO:0007669"/>
    <property type="project" value="InterPro"/>
</dbReference>
<evidence type="ECO:0000313" key="3">
    <source>
        <dbReference type="Proteomes" id="UP000006790"/>
    </source>
</evidence>
<accession>G8JV79</accession>
<gene>
    <name evidence="2" type="ordered locus">Ecym_6173</name>
</gene>
<organism evidence="2 3">
    <name type="scientific">Eremothecium cymbalariae (strain CBS 270.75 / DBVPG 7215 / KCTC 17166 / NRRL Y-17582)</name>
    <name type="common">Yeast</name>
    <dbReference type="NCBI Taxonomy" id="931890"/>
    <lineage>
        <taxon>Eukaryota</taxon>
        <taxon>Fungi</taxon>
        <taxon>Dikarya</taxon>
        <taxon>Ascomycota</taxon>
        <taxon>Saccharomycotina</taxon>
        <taxon>Saccharomycetes</taxon>
        <taxon>Saccharomycetales</taxon>
        <taxon>Saccharomycetaceae</taxon>
        <taxon>Eremothecium</taxon>
    </lineage>
</organism>
<feature type="compositionally biased region" description="Basic and acidic residues" evidence="1">
    <location>
        <begin position="392"/>
        <end position="403"/>
    </location>
</feature>
<dbReference type="GO" id="GO:0017056">
    <property type="term" value="F:structural constituent of nuclear pore"/>
    <property type="evidence" value="ECO:0007669"/>
    <property type="project" value="InterPro"/>
</dbReference>
<dbReference type="EMBL" id="CP002502">
    <property type="protein sequence ID" value="AET40558.1"/>
    <property type="molecule type" value="Genomic_DNA"/>
</dbReference>
<dbReference type="RefSeq" id="XP_003647375.1">
    <property type="nucleotide sequence ID" value="XM_003647327.1"/>
</dbReference>
<evidence type="ECO:0008006" key="4">
    <source>
        <dbReference type="Google" id="ProtNLM"/>
    </source>
</evidence>
<dbReference type="PANTHER" id="PTHR28284:SF1">
    <property type="entry name" value="NUCLEOPORIN NUP60"/>
    <property type="match status" value="1"/>
</dbReference>
<feature type="region of interest" description="Disordered" evidence="1">
    <location>
        <begin position="245"/>
        <end position="265"/>
    </location>
</feature>
<dbReference type="GO" id="GO:0031990">
    <property type="term" value="P:mRNA export from nucleus in response to heat stress"/>
    <property type="evidence" value="ECO:0007669"/>
    <property type="project" value="TreeGrafter"/>
</dbReference>
<dbReference type="PANTHER" id="PTHR28284">
    <property type="entry name" value="NUCLEOPORIN NUP60"/>
    <property type="match status" value="1"/>
</dbReference>
<dbReference type="eggNOG" id="ENOG502RZ4Z">
    <property type="taxonomic scope" value="Eukaryota"/>
</dbReference>
<dbReference type="FunCoup" id="G8JV79">
    <property type="interactions" value="283"/>
</dbReference>
<dbReference type="GeneID" id="11468953"/>
<dbReference type="OMA" id="NDNEGKH"/>
<dbReference type="STRING" id="931890.G8JV79"/>
<dbReference type="GO" id="GO:0034398">
    <property type="term" value="P:telomere tethering at nuclear periphery"/>
    <property type="evidence" value="ECO:0007669"/>
    <property type="project" value="TreeGrafter"/>
</dbReference>
<evidence type="ECO:0000313" key="2">
    <source>
        <dbReference type="EMBL" id="AET40558.1"/>
    </source>
</evidence>
<proteinExistence type="predicted"/>
<feature type="compositionally biased region" description="Polar residues" evidence="1">
    <location>
        <begin position="428"/>
        <end position="437"/>
    </location>
</feature>
<dbReference type="GO" id="GO:0016973">
    <property type="term" value="P:poly(A)+ mRNA export from nucleus"/>
    <property type="evidence" value="ECO:0007669"/>
    <property type="project" value="TreeGrafter"/>
</dbReference>
<feature type="compositionally biased region" description="Polar residues" evidence="1">
    <location>
        <begin position="407"/>
        <end position="416"/>
    </location>
</feature>
<feature type="compositionally biased region" description="Basic and acidic residues" evidence="1">
    <location>
        <begin position="253"/>
        <end position="265"/>
    </location>
</feature>
<dbReference type="HOGENOM" id="CLU_037434_0_0_1"/>
<feature type="compositionally biased region" description="Polar residues" evidence="1">
    <location>
        <begin position="460"/>
        <end position="486"/>
    </location>
</feature>
<dbReference type="InParanoid" id="G8JV79"/>
<dbReference type="GO" id="GO:0008298">
    <property type="term" value="P:intracellular mRNA localization"/>
    <property type="evidence" value="ECO:0007669"/>
    <property type="project" value="TreeGrafter"/>
</dbReference>
<dbReference type="OrthoDB" id="5370852at2759"/>
<name>G8JV79_ERECY</name>
<dbReference type="GO" id="GO:0006607">
    <property type="term" value="P:NLS-bearing protein import into nucleus"/>
    <property type="evidence" value="ECO:0007669"/>
    <property type="project" value="TreeGrafter"/>
</dbReference>